<evidence type="ECO:0000313" key="1">
    <source>
        <dbReference type="EMBL" id="CAK8679366.1"/>
    </source>
</evidence>
<proteinExistence type="predicted"/>
<dbReference type="Proteomes" id="UP001642483">
    <property type="component" value="Unassembled WGS sequence"/>
</dbReference>
<reference evidence="1 2" key="1">
    <citation type="submission" date="2024-02" db="EMBL/GenBank/DDBJ databases">
        <authorList>
            <person name="Daric V."/>
            <person name="Darras S."/>
        </authorList>
    </citation>
    <scope>NUCLEOTIDE SEQUENCE [LARGE SCALE GENOMIC DNA]</scope>
</reference>
<dbReference type="EMBL" id="CAWYQH010000057">
    <property type="protein sequence ID" value="CAK8679366.1"/>
    <property type="molecule type" value="Genomic_DNA"/>
</dbReference>
<protein>
    <submittedName>
        <fullName evidence="1">Uncharacterized protein</fullName>
    </submittedName>
</protein>
<sequence>MDTPSFRDPTIATSKQRRTLPSVDYLSHIGKSITRQQEDAMVRPGHVRGNLWRSRWQKAVKDHLCHNRTKHQKN</sequence>
<name>A0ABP0FJ59_CLALP</name>
<gene>
    <name evidence="1" type="ORF">CVLEPA_LOCUS9612</name>
</gene>
<keyword evidence="2" id="KW-1185">Reference proteome</keyword>
<accession>A0ABP0FJ59</accession>
<comment type="caution">
    <text evidence="1">The sequence shown here is derived from an EMBL/GenBank/DDBJ whole genome shotgun (WGS) entry which is preliminary data.</text>
</comment>
<organism evidence="1 2">
    <name type="scientific">Clavelina lepadiformis</name>
    <name type="common">Light-bulb sea squirt</name>
    <name type="synonym">Ascidia lepadiformis</name>
    <dbReference type="NCBI Taxonomy" id="159417"/>
    <lineage>
        <taxon>Eukaryota</taxon>
        <taxon>Metazoa</taxon>
        <taxon>Chordata</taxon>
        <taxon>Tunicata</taxon>
        <taxon>Ascidiacea</taxon>
        <taxon>Aplousobranchia</taxon>
        <taxon>Clavelinidae</taxon>
        <taxon>Clavelina</taxon>
    </lineage>
</organism>
<evidence type="ECO:0000313" key="2">
    <source>
        <dbReference type="Proteomes" id="UP001642483"/>
    </source>
</evidence>